<dbReference type="GO" id="GO:0070403">
    <property type="term" value="F:NAD+ binding"/>
    <property type="evidence" value="ECO:0007669"/>
    <property type="project" value="InterPro"/>
</dbReference>
<keyword evidence="3" id="KW-0276">Fatty acid metabolism</keyword>
<evidence type="ECO:0000256" key="5">
    <source>
        <dbReference type="ARBA" id="ARBA00023002"/>
    </source>
</evidence>
<dbReference type="PANTHER" id="PTHR48075:SF7">
    <property type="entry name" value="3-HYDROXYACYL-COA DEHYDROGENASE-RELATED"/>
    <property type="match status" value="1"/>
</dbReference>
<dbReference type="Pfam" id="PF00378">
    <property type="entry name" value="ECH_1"/>
    <property type="match status" value="1"/>
</dbReference>
<proteinExistence type="inferred from homology"/>
<evidence type="ECO:0000256" key="7">
    <source>
        <dbReference type="ARBA" id="ARBA00023098"/>
    </source>
</evidence>
<comment type="catalytic activity">
    <reaction evidence="8">
        <text>a (3S)-3-hydroxyacyl-CoA + NAD(+) = a 3-oxoacyl-CoA + NADH + H(+)</text>
        <dbReference type="Rhea" id="RHEA:22432"/>
        <dbReference type="ChEBI" id="CHEBI:15378"/>
        <dbReference type="ChEBI" id="CHEBI:57318"/>
        <dbReference type="ChEBI" id="CHEBI:57540"/>
        <dbReference type="ChEBI" id="CHEBI:57945"/>
        <dbReference type="ChEBI" id="CHEBI:90726"/>
        <dbReference type="EC" id="1.1.1.35"/>
    </reaction>
</comment>
<dbReference type="KEGG" id="cyn:Cyan7425_3065"/>
<dbReference type="CDD" id="cd06558">
    <property type="entry name" value="crotonase-like"/>
    <property type="match status" value="1"/>
</dbReference>
<evidence type="ECO:0000256" key="1">
    <source>
        <dbReference type="ARBA" id="ARBA00005005"/>
    </source>
</evidence>
<dbReference type="InterPro" id="IPR029045">
    <property type="entry name" value="ClpP/crotonase-like_dom_sf"/>
</dbReference>
<keyword evidence="9" id="KW-0732">Signal</keyword>
<dbReference type="AlphaFoldDB" id="B8HM39"/>
<feature type="signal peptide" evidence="9">
    <location>
        <begin position="1"/>
        <end position="24"/>
    </location>
</feature>
<keyword evidence="4" id="KW-0442">Lipid degradation</keyword>
<evidence type="ECO:0000313" key="12">
    <source>
        <dbReference type="EMBL" id="ACL45399.1"/>
    </source>
</evidence>
<evidence type="ECO:0000256" key="8">
    <source>
        <dbReference type="ARBA" id="ARBA00049556"/>
    </source>
</evidence>
<gene>
    <name evidence="12" type="ordered locus">Cyan7425_3065</name>
</gene>
<evidence type="ECO:0000259" key="11">
    <source>
        <dbReference type="Pfam" id="PF02737"/>
    </source>
</evidence>
<dbReference type="HOGENOM" id="CLU_010448_0_0_3"/>
<feature type="domain" description="3-hydroxyacyl-CoA dehydrogenase NAD binding" evidence="11">
    <location>
        <begin position="10"/>
        <end position="193"/>
    </location>
</feature>
<dbReference type="eggNOG" id="COG1250">
    <property type="taxonomic scope" value="Bacteria"/>
</dbReference>
<dbReference type="InterPro" id="IPR001753">
    <property type="entry name" value="Enoyl-CoA_hydra/iso"/>
</dbReference>
<dbReference type="Gene3D" id="3.40.50.720">
    <property type="entry name" value="NAD(P)-binding Rossmann-like Domain"/>
    <property type="match status" value="1"/>
</dbReference>
<organism evidence="12">
    <name type="scientific">Cyanothece sp. (strain PCC 7425 / ATCC 29141)</name>
    <dbReference type="NCBI Taxonomy" id="395961"/>
    <lineage>
        <taxon>Bacteria</taxon>
        <taxon>Bacillati</taxon>
        <taxon>Cyanobacteriota</taxon>
        <taxon>Cyanophyceae</taxon>
        <taxon>Gomontiellales</taxon>
        <taxon>Cyanothecaceae</taxon>
        <taxon>Cyanothece</taxon>
    </lineage>
</organism>
<keyword evidence="7" id="KW-0443">Lipid metabolism</keyword>
<dbReference type="GO" id="GO:0003857">
    <property type="term" value="F:(3S)-3-hydroxyacyl-CoA dehydrogenase (NAD+) activity"/>
    <property type="evidence" value="ECO:0007669"/>
    <property type="project" value="UniProtKB-EC"/>
</dbReference>
<comment type="pathway">
    <text evidence="1">Lipid metabolism; fatty acid beta-oxidation.</text>
</comment>
<keyword evidence="5" id="KW-0560">Oxidoreductase</keyword>
<dbReference type="Pfam" id="PF00725">
    <property type="entry name" value="3HCDH"/>
    <property type="match status" value="1"/>
</dbReference>
<dbReference type="SUPFAM" id="SSF48179">
    <property type="entry name" value="6-phosphogluconate dehydrogenase C-terminal domain-like"/>
    <property type="match status" value="2"/>
</dbReference>
<dbReference type="InterPro" id="IPR008927">
    <property type="entry name" value="6-PGluconate_DH-like_C_sf"/>
</dbReference>
<evidence type="ECO:0000256" key="2">
    <source>
        <dbReference type="ARBA" id="ARBA00009463"/>
    </source>
</evidence>
<dbReference type="Gene3D" id="1.10.1040.50">
    <property type="match status" value="1"/>
</dbReference>
<dbReference type="STRING" id="395961.Cyan7425_3065"/>
<dbReference type="Pfam" id="PF02737">
    <property type="entry name" value="3HCDH_N"/>
    <property type="match status" value="1"/>
</dbReference>
<evidence type="ECO:0000256" key="3">
    <source>
        <dbReference type="ARBA" id="ARBA00022832"/>
    </source>
</evidence>
<dbReference type="InterPro" id="IPR006176">
    <property type="entry name" value="3-OHacyl-CoA_DH_NAD-bd"/>
</dbReference>
<dbReference type="eggNOG" id="COG1024">
    <property type="taxonomic scope" value="Bacteria"/>
</dbReference>
<dbReference type="InterPro" id="IPR006108">
    <property type="entry name" value="3HC_DH_C"/>
</dbReference>
<feature type="chain" id="PRO_5002873307" evidence="9">
    <location>
        <begin position="25"/>
        <end position="805"/>
    </location>
</feature>
<dbReference type="UniPathway" id="UPA00659"/>
<sequence>MKTMFKPFRTVAVLGAGVMGSQIAAHLANIGLTVHLLDLPSPSNPKNAAVEAAFKKALKLSPPILFSEKTARRIILGNYDEHFHRLATVDWVIEAVVEDLTVKQDLMQRIEAAVRPDTVISTNTSGLSIQAMAEGRSLTFRQRFLGTHFFNPPRYLKLLELIPTPDTQPEVLERLQWFGRLHLGKGVVVAKDTPNFIANRIGMYITMLGLRALTEGGYTIAEIDTLTGTLVGRPKSATFRTADLVGLDTLIYVAKHLYPAIPEDESREVLRVPELLSRLVATGALGAKTGKGFYQKQAGEILSLNPQTLAYEPAKPLNLGNLEAIAKLPSLSERLQALYQDQGRAGEFFRHTTLSMLGYCARRLPEIANSPAEVDRAIRWGFGWDIGPFEIWDSLGFEKVLADMEDSGIPLPTWIARLRDEGATGFYQSDTDITKHWDATREGCRGAAFFTSGVVLSPQGSILLETPTDELHLSVIKADPNRTLWQNAEAALLDLGEGVVLFEFRSKGNTLSLKVVEGLTEVLELLENGDYRGMVIGNDSANFSGGANLAEMATMAQSGNFAGIAQLIDQYQTLLQRIHYFPKPIVAAIQGRVLGGGCELVMACPQVVAAAETYIGLVELGVGLIPGAGGIMRMVARTAERAASESVGHIQPFLRIAFETIATAKVSGSAAEAQDLGFLPATTRIVINGDRRLFVAKEEVLRLAEEGYAPPPAANALMVLGRPGRAMLDHAAYVFQQGGFASDYDRYLANRLAYVITGGELTAPAFVTEDYLLQLERETFLPLLSQPKTQERIAHMLKTKKPLRN</sequence>
<dbReference type="SUPFAM" id="SSF52096">
    <property type="entry name" value="ClpP/crotonase"/>
    <property type="match status" value="1"/>
</dbReference>
<evidence type="ECO:0000256" key="6">
    <source>
        <dbReference type="ARBA" id="ARBA00023027"/>
    </source>
</evidence>
<dbReference type="Gene3D" id="3.90.226.10">
    <property type="entry name" value="2-enoyl-CoA Hydratase, Chain A, domain 1"/>
    <property type="match status" value="1"/>
</dbReference>
<feature type="domain" description="3-hydroxyacyl-CoA dehydrogenase C-terminal" evidence="10">
    <location>
        <begin position="196"/>
        <end position="295"/>
    </location>
</feature>
<name>B8HM39_CYAP4</name>
<dbReference type="EMBL" id="CP001344">
    <property type="protein sequence ID" value="ACL45399.1"/>
    <property type="molecule type" value="Genomic_DNA"/>
</dbReference>
<accession>B8HM39</accession>
<comment type="similarity">
    <text evidence="2">Belongs to the 3-hydroxyacyl-CoA dehydrogenase family.</text>
</comment>
<protein>
    <submittedName>
        <fullName evidence="12">3-hydroxyacyl-CoA dehydrogenase NAD-binding</fullName>
    </submittedName>
</protein>
<dbReference type="InterPro" id="IPR036291">
    <property type="entry name" value="NAD(P)-bd_dom_sf"/>
</dbReference>
<dbReference type="SUPFAM" id="SSF51735">
    <property type="entry name" value="NAD(P)-binding Rossmann-fold domains"/>
    <property type="match status" value="1"/>
</dbReference>
<evidence type="ECO:0000256" key="9">
    <source>
        <dbReference type="SAM" id="SignalP"/>
    </source>
</evidence>
<evidence type="ECO:0000256" key="4">
    <source>
        <dbReference type="ARBA" id="ARBA00022963"/>
    </source>
</evidence>
<keyword evidence="6" id="KW-0520">NAD</keyword>
<reference evidence="12" key="1">
    <citation type="submission" date="2009-01" db="EMBL/GenBank/DDBJ databases">
        <title>Complete sequence of chromosome Cyanothece sp. PCC 7425.</title>
        <authorList>
            <consortium name="US DOE Joint Genome Institute"/>
            <person name="Lucas S."/>
            <person name="Copeland A."/>
            <person name="Lapidus A."/>
            <person name="Glavina del Rio T."/>
            <person name="Dalin E."/>
            <person name="Tice H."/>
            <person name="Bruce D."/>
            <person name="Goodwin L."/>
            <person name="Pitluck S."/>
            <person name="Sims D."/>
            <person name="Meineke L."/>
            <person name="Brettin T."/>
            <person name="Detter J.C."/>
            <person name="Han C."/>
            <person name="Larimer F."/>
            <person name="Land M."/>
            <person name="Hauser L."/>
            <person name="Kyrpides N."/>
            <person name="Ovchinnikova G."/>
            <person name="Liberton M."/>
            <person name="Stoeckel J."/>
            <person name="Banerjee A."/>
            <person name="Singh A."/>
            <person name="Page L."/>
            <person name="Sato H."/>
            <person name="Zhao L."/>
            <person name="Sherman L."/>
            <person name="Pakrasi H."/>
            <person name="Richardson P."/>
        </authorList>
    </citation>
    <scope>NUCLEOTIDE SEQUENCE</scope>
    <source>
        <strain evidence="12">PCC 7425</strain>
    </source>
</reference>
<dbReference type="GO" id="GO:0006635">
    <property type="term" value="P:fatty acid beta-oxidation"/>
    <property type="evidence" value="ECO:0007669"/>
    <property type="project" value="UniProtKB-UniPathway"/>
</dbReference>
<dbReference type="PANTHER" id="PTHR48075">
    <property type="entry name" value="3-HYDROXYACYL-COA DEHYDROGENASE FAMILY PROTEIN"/>
    <property type="match status" value="1"/>
</dbReference>
<evidence type="ECO:0000259" key="10">
    <source>
        <dbReference type="Pfam" id="PF00725"/>
    </source>
</evidence>